<keyword evidence="10" id="KW-1185">Reference proteome</keyword>
<dbReference type="InterPro" id="IPR036259">
    <property type="entry name" value="MFS_trans_sf"/>
</dbReference>
<dbReference type="Gene3D" id="1.20.1250.20">
    <property type="entry name" value="MFS general substrate transporter like domains"/>
    <property type="match status" value="1"/>
</dbReference>
<dbReference type="EMBL" id="PDES01000003">
    <property type="protein sequence ID" value="RRQ87873.1"/>
    <property type="molecule type" value="Genomic_DNA"/>
</dbReference>
<keyword evidence="5" id="KW-0046">Antibiotic resistance</keyword>
<dbReference type="PANTHER" id="PTHR42718">
    <property type="entry name" value="MAJOR FACILITATOR SUPERFAMILY MULTIDRUG TRANSPORTER MFSC"/>
    <property type="match status" value="1"/>
</dbReference>
<feature type="transmembrane region" description="Helical" evidence="7">
    <location>
        <begin position="322"/>
        <end position="340"/>
    </location>
</feature>
<dbReference type="Proteomes" id="UP000276379">
    <property type="component" value="Unassembled WGS sequence"/>
</dbReference>
<comment type="caution">
    <text evidence="9">The sequence shown here is derived from an EMBL/GenBank/DDBJ whole genome shotgun (WGS) entry which is preliminary data.</text>
</comment>
<dbReference type="InterPro" id="IPR020846">
    <property type="entry name" value="MFS_dom"/>
</dbReference>
<feature type="transmembrane region" description="Helical" evidence="7">
    <location>
        <begin position="383"/>
        <end position="413"/>
    </location>
</feature>
<feature type="transmembrane region" description="Helical" evidence="7">
    <location>
        <begin position="434"/>
        <end position="454"/>
    </location>
</feature>
<dbReference type="InterPro" id="IPR011701">
    <property type="entry name" value="MFS"/>
</dbReference>
<accession>A0A3R8RNM1</accession>
<feature type="transmembrane region" description="Helical" evidence="7">
    <location>
        <begin position="29"/>
        <end position="53"/>
    </location>
</feature>
<dbReference type="Gene3D" id="1.20.1720.10">
    <property type="entry name" value="Multidrug resistance protein D"/>
    <property type="match status" value="1"/>
</dbReference>
<keyword evidence="4 7" id="KW-0472">Membrane</keyword>
<keyword evidence="3 7" id="KW-1133">Transmembrane helix</keyword>
<evidence type="ECO:0000256" key="5">
    <source>
        <dbReference type="ARBA" id="ARBA00023251"/>
    </source>
</evidence>
<dbReference type="GO" id="GO:0022857">
    <property type="term" value="F:transmembrane transporter activity"/>
    <property type="evidence" value="ECO:0007669"/>
    <property type="project" value="InterPro"/>
</dbReference>
<reference evidence="9 10" key="1">
    <citation type="submission" date="2017-10" db="EMBL/GenBank/DDBJ databases">
        <title>Draft genome of actinobacteria isolated from guarana (Paullinia cupana (Mart.) Ducke.</title>
        <authorList>
            <person name="Siqueira K.A."/>
            <person name="Liotti R.G."/>
            <person name="Mendes T.A."/>
            <person name="Soares M.A."/>
        </authorList>
    </citation>
    <scope>NUCLEOTIDE SEQUENCE [LARGE SCALE GENOMIC DNA]</scope>
    <source>
        <strain evidence="9 10">199</strain>
    </source>
</reference>
<feature type="transmembrane region" description="Helical" evidence="7">
    <location>
        <begin position="65"/>
        <end position="85"/>
    </location>
</feature>
<feature type="region of interest" description="Disordered" evidence="6">
    <location>
        <begin position="1"/>
        <end position="23"/>
    </location>
</feature>
<feature type="transmembrane region" description="Helical" evidence="7">
    <location>
        <begin position="460"/>
        <end position="482"/>
    </location>
</feature>
<dbReference type="RefSeq" id="WP_125212959.1">
    <property type="nucleotide sequence ID" value="NZ_PDES01000003.1"/>
</dbReference>
<dbReference type="GO" id="GO:0046677">
    <property type="term" value="P:response to antibiotic"/>
    <property type="evidence" value="ECO:0007669"/>
    <property type="project" value="UniProtKB-KW"/>
</dbReference>
<evidence type="ECO:0000259" key="8">
    <source>
        <dbReference type="PROSITE" id="PS50850"/>
    </source>
</evidence>
<feature type="transmembrane region" description="Helical" evidence="7">
    <location>
        <begin position="352"/>
        <end position="371"/>
    </location>
</feature>
<gene>
    <name evidence="9" type="ORF">CQW44_07620</name>
</gene>
<dbReference type="PANTHER" id="PTHR42718:SF39">
    <property type="entry name" value="ACTINORHODIN TRANSPORTER-RELATED"/>
    <property type="match status" value="1"/>
</dbReference>
<protein>
    <submittedName>
        <fullName evidence="9">MFS transporter</fullName>
    </submittedName>
</protein>
<sequence length="497" mass="51104">MTTEAELTGRSAESVPAADHGESGGKPAWGALLVVLLGLFIANIDFFIVNVAIPSLQRDMHATSAEIQLVAATFNIGLSAMLITGGRLGDLYGRRKVFAIGLALFALASLACGIAPNMPELIAARAVQGAAAALVIPQVLGILTTAYTGKARVAAFNAYGITMGASAVFGQLIGGLLIKADLFGWDWRTIFLINAPIGAVVLLLTPKVVPESRAEGRTGLDWTGVVLVTAGLTAIVLPLVQGREQGWPTWTWECLVAAVPLLAAFWWTQRRKAARDGSPLVHPSLFADRAFGIGVVSLLVFFAAMASFFLVLALYLQEGRGVSALKSGLLFMPLGLGFFLSSAQSPKVAAKLGKQVLALGAVLQAVGNLGLAETAWHLDSTGNVAWCIPAMVVAGLGMGFVIAPLASLVLAGVAPQHAAAASGVFSTAQEMGNAIGIAVLGVVFFGVAGSQVTAHSYAHAFSVGLLVQAGICVLVACLVQLLPRPKAADPGAAAVAA</sequence>
<evidence type="ECO:0000256" key="6">
    <source>
        <dbReference type="SAM" id="MobiDB-lite"/>
    </source>
</evidence>
<feature type="transmembrane region" description="Helical" evidence="7">
    <location>
        <begin position="122"/>
        <end position="144"/>
    </location>
</feature>
<keyword evidence="2 7" id="KW-0812">Transmembrane</keyword>
<evidence type="ECO:0000256" key="4">
    <source>
        <dbReference type="ARBA" id="ARBA00023136"/>
    </source>
</evidence>
<feature type="transmembrane region" description="Helical" evidence="7">
    <location>
        <begin position="247"/>
        <end position="269"/>
    </location>
</feature>
<evidence type="ECO:0000313" key="9">
    <source>
        <dbReference type="EMBL" id="RRQ87873.1"/>
    </source>
</evidence>
<feature type="transmembrane region" description="Helical" evidence="7">
    <location>
        <begin position="222"/>
        <end position="241"/>
    </location>
</feature>
<feature type="transmembrane region" description="Helical" evidence="7">
    <location>
        <begin position="156"/>
        <end position="178"/>
    </location>
</feature>
<evidence type="ECO:0000313" key="10">
    <source>
        <dbReference type="Proteomes" id="UP000276379"/>
    </source>
</evidence>
<evidence type="ECO:0000256" key="1">
    <source>
        <dbReference type="ARBA" id="ARBA00004651"/>
    </source>
</evidence>
<dbReference type="PROSITE" id="PS50850">
    <property type="entry name" value="MFS"/>
    <property type="match status" value="1"/>
</dbReference>
<feature type="domain" description="Major facilitator superfamily (MFS) profile" evidence="8">
    <location>
        <begin position="31"/>
        <end position="488"/>
    </location>
</feature>
<dbReference type="AlphaFoldDB" id="A0A3R8RNM1"/>
<evidence type="ECO:0000256" key="2">
    <source>
        <dbReference type="ARBA" id="ARBA00022692"/>
    </source>
</evidence>
<organism evidence="9 10">
    <name type="scientific">Streptomyces griseofuscus</name>
    <dbReference type="NCBI Taxonomy" id="146922"/>
    <lineage>
        <taxon>Bacteria</taxon>
        <taxon>Bacillati</taxon>
        <taxon>Actinomycetota</taxon>
        <taxon>Actinomycetes</taxon>
        <taxon>Kitasatosporales</taxon>
        <taxon>Streptomycetaceae</taxon>
        <taxon>Streptomyces</taxon>
    </lineage>
</organism>
<feature type="transmembrane region" description="Helical" evidence="7">
    <location>
        <begin position="190"/>
        <end position="210"/>
    </location>
</feature>
<proteinExistence type="predicted"/>
<evidence type="ECO:0000256" key="7">
    <source>
        <dbReference type="SAM" id="Phobius"/>
    </source>
</evidence>
<name>A0A3R8RNM1_9ACTN</name>
<feature type="transmembrane region" description="Helical" evidence="7">
    <location>
        <begin position="97"/>
        <end position="116"/>
    </location>
</feature>
<dbReference type="Pfam" id="PF07690">
    <property type="entry name" value="MFS_1"/>
    <property type="match status" value="1"/>
</dbReference>
<dbReference type="CDD" id="cd17321">
    <property type="entry name" value="MFS_MMR_MDR_like"/>
    <property type="match status" value="1"/>
</dbReference>
<evidence type="ECO:0000256" key="3">
    <source>
        <dbReference type="ARBA" id="ARBA00022989"/>
    </source>
</evidence>
<dbReference type="SUPFAM" id="SSF103473">
    <property type="entry name" value="MFS general substrate transporter"/>
    <property type="match status" value="1"/>
</dbReference>
<comment type="subcellular location">
    <subcellularLocation>
        <location evidence="1">Cell membrane</location>
        <topology evidence="1">Multi-pass membrane protein</topology>
    </subcellularLocation>
</comment>
<feature type="transmembrane region" description="Helical" evidence="7">
    <location>
        <begin position="290"/>
        <end position="316"/>
    </location>
</feature>
<dbReference type="GO" id="GO:0005886">
    <property type="term" value="C:plasma membrane"/>
    <property type="evidence" value="ECO:0007669"/>
    <property type="project" value="UniProtKB-SubCell"/>
</dbReference>